<feature type="compositionally biased region" description="Basic residues" evidence="1">
    <location>
        <begin position="390"/>
        <end position="402"/>
    </location>
</feature>
<protein>
    <submittedName>
        <fullName evidence="2">Uncharacterized protein</fullName>
    </submittedName>
</protein>
<accession>A0ABT4VTY5</accession>
<feature type="compositionally biased region" description="Basic residues" evidence="1">
    <location>
        <begin position="422"/>
        <end position="431"/>
    </location>
</feature>
<evidence type="ECO:0000313" key="3">
    <source>
        <dbReference type="Proteomes" id="UP001148313"/>
    </source>
</evidence>
<sequence length="459" mass="49546">MLKLENPETLDISRALLAPAIRKSAAIAGLAALCIGAPSGPAVADGIASIKHMSISTQGMATGTVHVISTDGKTWNKIKSGSAQFAGQMKVDTKWPGYVDKVAVFLGKCSGHACDGSARIYAADTSARDFVKSETFGFNPTKLVSALIDGSAIYNHGKRIIDECNKGLQADGPTKERSFNQLIQLTLGANTGKALYKKNFQNEIGLVENPDHVAHGQVAIKVYCEPAAPPPESAEVRLPLKMTDLKLFLSTYSNAVSKPSIGLTCKKGQVLVRAKTNREGPVKLRLWTQVGKGPMQSQLIEVWSTSVGGGNYQAEFEKWISVSKNSVLKARVEDLITKPVGFHAGWKNLSLKCQSPGAGGFAQQQKPDSSAGKPNAGKQNGRVIKGNKAGGRKTKIGKRKPRPAVNRPDPGKALMKGLFPKRVQKNQRVRPARNTQTRPKPRKPQQRRIGNGRFMKKNR</sequence>
<organism evidence="2 3">
    <name type="scientific">Hoeflea poritis</name>
    <dbReference type="NCBI Taxonomy" id="2993659"/>
    <lineage>
        <taxon>Bacteria</taxon>
        <taxon>Pseudomonadati</taxon>
        <taxon>Pseudomonadota</taxon>
        <taxon>Alphaproteobacteria</taxon>
        <taxon>Hyphomicrobiales</taxon>
        <taxon>Rhizobiaceae</taxon>
        <taxon>Hoeflea</taxon>
    </lineage>
</organism>
<evidence type="ECO:0000313" key="2">
    <source>
        <dbReference type="EMBL" id="MDA4847448.1"/>
    </source>
</evidence>
<comment type="caution">
    <text evidence="2">The sequence shown here is derived from an EMBL/GenBank/DDBJ whole genome shotgun (WGS) entry which is preliminary data.</text>
</comment>
<feature type="region of interest" description="Disordered" evidence="1">
    <location>
        <begin position="357"/>
        <end position="459"/>
    </location>
</feature>
<dbReference type="EMBL" id="JAPJZH010000013">
    <property type="protein sequence ID" value="MDA4847448.1"/>
    <property type="molecule type" value="Genomic_DNA"/>
</dbReference>
<keyword evidence="3" id="KW-1185">Reference proteome</keyword>
<dbReference type="RefSeq" id="WP_271091273.1">
    <property type="nucleotide sequence ID" value="NZ_JAPJZH010000013.1"/>
</dbReference>
<evidence type="ECO:0000256" key="1">
    <source>
        <dbReference type="SAM" id="MobiDB-lite"/>
    </source>
</evidence>
<name>A0ABT4VTY5_9HYPH</name>
<gene>
    <name evidence="2" type="ORF">OOZ53_18950</name>
</gene>
<reference evidence="2" key="1">
    <citation type="submission" date="2022-11" db="EMBL/GenBank/DDBJ databases">
        <title>Hoeflea poritis sp. nov., isolated from scleractinian coral Porites lutea.</title>
        <authorList>
            <person name="Zhang G."/>
            <person name="Wei Q."/>
            <person name="Cai L."/>
        </authorList>
    </citation>
    <scope>NUCLEOTIDE SEQUENCE</scope>
    <source>
        <strain evidence="2">E7-10</strain>
    </source>
</reference>
<proteinExistence type="predicted"/>
<dbReference type="Proteomes" id="UP001148313">
    <property type="component" value="Unassembled WGS sequence"/>
</dbReference>